<dbReference type="Gramene" id="Kaladp0076s0272.1.v1.1">
    <property type="protein sequence ID" value="Kaladp0076s0272.1.v1.1"/>
    <property type="gene ID" value="Kaladp0076s0272.v1.1"/>
</dbReference>
<dbReference type="SUPFAM" id="SSF49723">
    <property type="entry name" value="Lipase/lipooxygenase domain (PLAT/LH2 domain)"/>
    <property type="match status" value="1"/>
</dbReference>
<dbReference type="PANTHER" id="PTHR31718:SF0">
    <property type="entry name" value="PLAT DOMAIN-CONTAINING PROTEIN 2"/>
    <property type="match status" value="1"/>
</dbReference>
<dbReference type="Proteomes" id="UP000594263">
    <property type="component" value="Unplaced"/>
</dbReference>
<name>A0A7N0UQ56_KALFE</name>
<proteinExistence type="predicted"/>
<evidence type="ECO:0000313" key="3">
    <source>
        <dbReference type="Proteomes" id="UP000594263"/>
    </source>
</evidence>
<dbReference type="EnsemblPlants" id="Kaladp0076s0272.1.v1.1">
    <property type="protein sequence ID" value="Kaladp0076s0272.1.v1.1"/>
    <property type="gene ID" value="Kaladp0076s0272.v1.1"/>
</dbReference>
<protein>
    <submittedName>
        <fullName evidence="2">Uncharacterized protein</fullName>
    </submittedName>
</protein>
<sequence length="122" mass="13817">MFYELTHLHSNSLFIFLPIPQALIATMTAIDNNHFNIYLLLTLSASILDSFNVMVVCGGLMEVSHNYFERVNFDIFSGKGPYLSTLICALNHTFDDSDPHHDWYINYIKVTSIGIHTACAQT</sequence>
<organism evidence="2 3">
    <name type="scientific">Kalanchoe fedtschenkoi</name>
    <name type="common">Lavender scallops</name>
    <name type="synonym">South American air plant</name>
    <dbReference type="NCBI Taxonomy" id="63787"/>
    <lineage>
        <taxon>Eukaryota</taxon>
        <taxon>Viridiplantae</taxon>
        <taxon>Streptophyta</taxon>
        <taxon>Embryophyta</taxon>
        <taxon>Tracheophyta</taxon>
        <taxon>Spermatophyta</taxon>
        <taxon>Magnoliopsida</taxon>
        <taxon>eudicotyledons</taxon>
        <taxon>Gunneridae</taxon>
        <taxon>Pentapetalae</taxon>
        <taxon>Saxifragales</taxon>
        <taxon>Crassulaceae</taxon>
        <taxon>Kalanchoe</taxon>
    </lineage>
</organism>
<dbReference type="InterPro" id="IPR036392">
    <property type="entry name" value="PLAT/LH2_dom_sf"/>
</dbReference>
<dbReference type="PANTHER" id="PTHR31718">
    <property type="entry name" value="PLAT DOMAIN-CONTAINING PROTEIN"/>
    <property type="match status" value="1"/>
</dbReference>
<keyword evidence="1" id="KW-1133">Transmembrane helix</keyword>
<dbReference type="AlphaFoldDB" id="A0A7N0UQ56"/>
<keyword evidence="1" id="KW-0812">Transmembrane</keyword>
<feature type="transmembrane region" description="Helical" evidence="1">
    <location>
        <begin position="36"/>
        <end position="60"/>
    </location>
</feature>
<feature type="transmembrane region" description="Helical" evidence="1">
    <location>
        <begin position="12"/>
        <end position="30"/>
    </location>
</feature>
<keyword evidence="3" id="KW-1185">Reference proteome</keyword>
<evidence type="ECO:0000313" key="2">
    <source>
        <dbReference type="EnsemblPlants" id="Kaladp0076s0272.1.v1.1"/>
    </source>
</evidence>
<accession>A0A7N0UQ56</accession>
<evidence type="ECO:0000256" key="1">
    <source>
        <dbReference type="SAM" id="Phobius"/>
    </source>
</evidence>
<reference evidence="2" key="1">
    <citation type="submission" date="2021-01" db="UniProtKB">
        <authorList>
            <consortium name="EnsemblPlants"/>
        </authorList>
    </citation>
    <scope>IDENTIFICATION</scope>
</reference>
<keyword evidence="1" id="KW-0472">Membrane</keyword>